<keyword evidence="3" id="KW-0175">Coiled coil</keyword>
<keyword evidence="10" id="KW-1185">Reference proteome</keyword>
<evidence type="ECO:0000259" key="5">
    <source>
        <dbReference type="Pfam" id="PF25876"/>
    </source>
</evidence>
<feature type="coiled-coil region" evidence="3">
    <location>
        <begin position="99"/>
        <end position="157"/>
    </location>
</feature>
<feature type="region of interest" description="Disordered" evidence="4">
    <location>
        <begin position="7"/>
        <end position="26"/>
    </location>
</feature>
<dbReference type="Proteomes" id="UP000310754">
    <property type="component" value="Unassembled WGS sequence"/>
</dbReference>
<dbReference type="PANTHER" id="PTHR30158:SF3">
    <property type="entry name" value="MULTIDRUG EFFLUX PUMP SUBUNIT ACRA-RELATED"/>
    <property type="match status" value="1"/>
</dbReference>
<dbReference type="GO" id="GO:0022857">
    <property type="term" value="F:transmembrane transporter activity"/>
    <property type="evidence" value="ECO:0007669"/>
    <property type="project" value="InterPro"/>
</dbReference>
<accession>A0A4S3ZNU5</accession>
<dbReference type="InterPro" id="IPR006143">
    <property type="entry name" value="RND_pump_MFP"/>
</dbReference>
<dbReference type="Pfam" id="PF25944">
    <property type="entry name" value="Beta-barrel_RND"/>
    <property type="match status" value="1"/>
</dbReference>
<comment type="subcellular location">
    <subcellularLocation>
        <location evidence="1">Cell envelope</location>
    </subcellularLocation>
</comment>
<evidence type="ECO:0000259" key="8">
    <source>
        <dbReference type="Pfam" id="PF25967"/>
    </source>
</evidence>
<proteinExistence type="inferred from homology"/>
<evidence type="ECO:0000259" key="6">
    <source>
        <dbReference type="Pfam" id="PF25917"/>
    </source>
</evidence>
<dbReference type="AlphaFoldDB" id="A0A4S3ZNU5"/>
<reference evidence="9 10" key="1">
    <citation type="submission" date="2019-04" db="EMBL/GenBank/DDBJ databases">
        <title>Rhizobium terrae sp. nov., isolated from a paddy soil.</title>
        <authorList>
            <person name="Lin S.-Y."/>
            <person name="Hameed A."/>
            <person name="Huang H.-I."/>
            <person name="Young C.-C."/>
        </authorList>
    </citation>
    <scope>NUCLEOTIDE SEQUENCE [LARGE SCALE GENOMIC DNA]</scope>
    <source>
        <strain evidence="9 10">CC-HIH110</strain>
    </source>
</reference>
<dbReference type="Pfam" id="PF25876">
    <property type="entry name" value="HH_MFP_RND"/>
    <property type="match status" value="1"/>
</dbReference>
<dbReference type="InterPro" id="IPR058627">
    <property type="entry name" value="MdtA-like_C"/>
</dbReference>
<feature type="domain" description="Multidrug resistance protein MdtA-like alpha-helical hairpin" evidence="5">
    <location>
        <begin position="96"/>
        <end position="161"/>
    </location>
</feature>
<organism evidence="9 10">
    <name type="scientific">Allorhizobium terrae</name>
    <dbReference type="NCBI Taxonomy" id="1848972"/>
    <lineage>
        <taxon>Bacteria</taxon>
        <taxon>Pseudomonadati</taxon>
        <taxon>Pseudomonadota</taxon>
        <taxon>Alphaproteobacteria</taxon>
        <taxon>Hyphomicrobiales</taxon>
        <taxon>Rhizobiaceae</taxon>
        <taxon>Rhizobium/Agrobacterium group</taxon>
        <taxon>Allorhizobium</taxon>
    </lineage>
</organism>
<dbReference type="Gene3D" id="2.40.30.170">
    <property type="match status" value="1"/>
</dbReference>
<dbReference type="SUPFAM" id="SSF111369">
    <property type="entry name" value="HlyD-like secretion proteins"/>
    <property type="match status" value="1"/>
</dbReference>
<dbReference type="Gene3D" id="2.40.420.20">
    <property type="match status" value="1"/>
</dbReference>
<evidence type="ECO:0000259" key="7">
    <source>
        <dbReference type="Pfam" id="PF25944"/>
    </source>
</evidence>
<dbReference type="PANTHER" id="PTHR30158">
    <property type="entry name" value="ACRA/E-RELATED COMPONENT OF DRUG EFFLUX TRANSPORTER"/>
    <property type="match status" value="1"/>
</dbReference>
<protein>
    <submittedName>
        <fullName evidence="9">Efflux RND transporter periplasmic adaptor subunit</fullName>
    </submittedName>
</protein>
<evidence type="ECO:0000256" key="2">
    <source>
        <dbReference type="ARBA" id="ARBA00009477"/>
    </source>
</evidence>
<evidence type="ECO:0000313" key="10">
    <source>
        <dbReference type="Proteomes" id="UP000310754"/>
    </source>
</evidence>
<dbReference type="NCBIfam" id="TIGR01730">
    <property type="entry name" value="RND_mfp"/>
    <property type="match status" value="1"/>
</dbReference>
<dbReference type="Pfam" id="PF25917">
    <property type="entry name" value="BSH_RND"/>
    <property type="match status" value="1"/>
</dbReference>
<gene>
    <name evidence="9" type="ORF">E6C51_18995</name>
</gene>
<dbReference type="InterPro" id="IPR058625">
    <property type="entry name" value="MdtA-like_BSH"/>
</dbReference>
<dbReference type="GO" id="GO:0046677">
    <property type="term" value="P:response to antibiotic"/>
    <property type="evidence" value="ECO:0007669"/>
    <property type="project" value="TreeGrafter"/>
</dbReference>
<dbReference type="InterPro" id="IPR058626">
    <property type="entry name" value="MdtA-like_b-barrel"/>
</dbReference>
<evidence type="ECO:0000256" key="1">
    <source>
        <dbReference type="ARBA" id="ARBA00004196"/>
    </source>
</evidence>
<feature type="domain" description="Multidrug resistance protein MdtA-like beta-barrel" evidence="7">
    <location>
        <begin position="199"/>
        <end position="282"/>
    </location>
</feature>
<evidence type="ECO:0000256" key="4">
    <source>
        <dbReference type="SAM" id="MobiDB-lite"/>
    </source>
</evidence>
<dbReference type="Gene3D" id="2.40.50.100">
    <property type="match status" value="1"/>
</dbReference>
<comment type="caution">
    <text evidence="9">The sequence shown here is derived from an EMBL/GenBank/DDBJ whole genome shotgun (WGS) entry which is preliminary data.</text>
</comment>
<dbReference type="EMBL" id="SSOA01000016">
    <property type="protein sequence ID" value="THF47134.1"/>
    <property type="molecule type" value="Genomic_DNA"/>
</dbReference>
<comment type="similarity">
    <text evidence="2">Belongs to the membrane fusion protein (MFP) (TC 8.A.1) family.</text>
</comment>
<dbReference type="InterPro" id="IPR058624">
    <property type="entry name" value="MdtA-like_HH"/>
</dbReference>
<feature type="domain" description="Multidrug resistance protein MdtA-like C-terminal permuted SH3" evidence="8">
    <location>
        <begin position="289"/>
        <end position="351"/>
    </location>
</feature>
<name>A0A4S3ZNU5_9HYPH</name>
<feature type="domain" description="Multidrug resistance protein MdtA-like barrel-sandwich hybrid" evidence="6">
    <location>
        <begin position="51"/>
        <end position="194"/>
    </location>
</feature>
<evidence type="ECO:0000256" key="3">
    <source>
        <dbReference type="SAM" id="Coils"/>
    </source>
</evidence>
<dbReference type="Pfam" id="PF25967">
    <property type="entry name" value="RND-MFP_C"/>
    <property type="match status" value="1"/>
</dbReference>
<dbReference type="GO" id="GO:0005886">
    <property type="term" value="C:plasma membrane"/>
    <property type="evidence" value="ECO:0007669"/>
    <property type="project" value="TreeGrafter"/>
</dbReference>
<evidence type="ECO:0000313" key="9">
    <source>
        <dbReference type="EMBL" id="THF47134.1"/>
    </source>
</evidence>
<sequence>MGFLAACSDEKAAQQAPNPEPSVTERVSVLSVQPTKVVVYDELPGRVSAYNTAEIRAQVSGIIEKKLFEEGATIDAHAPLFQIDPALFMAEVDASAAVLARVEAELSNARIKFERTELLSSKQINSAEALNNAAAALAQAKANVAEAQANLARRKLELSYATIKSPIAGIIGRSFLGEGGLASSSATTPLAVVQQIDKVYVDVRQSLMSKETLEDMATKAEEAALDLPVKIYRIAGQAYDQPGKMLFSDITVDTSTGSVGLRVLVPNPDQQLLPGMYVRAKVPRAIYNDALMVPQEAVLREPSGRPQLVVVDKDSHGSRRNVSLGPLVDGQYIVLSGLSATDNVVVLGKDRVQDGVTLETTPYTPSAPEVKG</sequence>
<dbReference type="Gene3D" id="1.10.287.470">
    <property type="entry name" value="Helix hairpin bin"/>
    <property type="match status" value="1"/>
</dbReference>